<dbReference type="Pfam" id="PF00132">
    <property type="entry name" value="Hexapep"/>
    <property type="match status" value="1"/>
</dbReference>
<dbReference type="SUPFAM" id="SSF51161">
    <property type="entry name" value="Trimeric LpxA-like enzymes"/>
    <property type="match status" value="1"/>
</dbReference>
<name>L8X606_THACA</name>
<dbReference type="Proteomes" id="UP000011668">
    <property type="component" value="Unassembled WGS sequence"/>
</dbReference>
<dbReference type="InterPro" id="IPR011004">
    <property type="entry name" value="Trimer_LpxA-like_sf"/>
</dbReference>
<gene>
    <name evidence="7" type="ORF">AG1IA_01492</name>
</gene>
<dbReference type="AlphaFoldDB" id="L8X606"/>
<dbReference type="GO" id="GO:0070840">
    <property type="term" value="F:dynein complex binding"/>
    <property type="evidence" value="ECO:0007669"/>
    <property type="project" value="TreeGrafter"/>
</dbReference>
<keyword evidence="8" id="KW-1185">Reference proteome</keyword>
<evidence type="ECO:0000256" key="2">
    <source>
        <dbReference type="ARBA" id="ARBA00007719"/>
    </source>
</evidence>
<dbReference type="GO" id="GO:0007052">
    <property type="term" value="P:mitotic spindle organization"/>
    <property type="evidence" value="ECO:0007669"/>
    <property type="project" value="TreeGrafter"/>
</dbReference>
<dbReference type="InterPro" id="IPR027777">
    <property type="entry name" value="DCTN6"/>
</dbReference>
<evidence type="ECO:0000256" key="1">
    <source>
        <dbReference type="ARBA" id="ARBA00004245"/>
    </source>
</evidence>
<reference evidence="7 8" key="1">
    <citation type="journal article" date="2013" name="Nat. Commun.">
        <title>The evolution and pathogenic mechanisms of the rice sheath blight pathogen.</title>
        <authorList>
            <person name="Zheng A."/>
            <person name="Lin R."/>
            <person name="Xu L."/>
            <person name="Qin P."/>
            <person name="Tang C."/>
            <person name="Ai P."/>
            <person name="Zhang D."/>
            <person name="Liu Y."/>
            <person name="Sun Z."/>
            <person name="Feng H."/>
            <person name="Wang Y."/>
            <person name="Chen Y."/>
            <person name="Liang X."/>
            <person name="Fu R."/>
            <person name="Li Q."/>
            <person name="Zhang J."/>
            <person name="Yu X."/>
            <person name="Xie Z."/>
            <person name="Ding L."/>
            <person name="Guan P."/>
            <person name="Tang J."/>
            <person name="Liang Y."/>
            <person name="Wang S."/>
            <person name="Deng Q."/>
            <person name="Li S."/>
            <person name="Zhu J."/>
            <person name="Wang L."/>
            <person name="Liu H."/>
            <person name="Li P."/>
        </authorList>
    </citation>
    <scope>NUCLEOTIDE SEQUENCE [LARGE SCALE GENOMIC DNA]</scope>
    <source>
        <strain evidence="8">AG-1 IA</strain>
    </source>
</reference>
<comment type="caution">
    <text evidence="7">The sequence shown here is derived from an EMBL/GenBank/DDBJ whole genome shotgun (WGS) entry which is preliminary data.</text>
</comment>
<dbReference type="EMBL" id="AFRT01000304">
    <property type="protein sequence ID" value="ELU44463.1"/>
    <property type="molecule type" value="Genomic_DNA"/>
</dbReference>
<dbReference type="OrthoDB" id="2355at2759"/>
<dbReference type="STRING" id="983506.L8X606"/>
<evidence type="ECO:0000256" key="4">
    <source>
        <dbReference type="ARBA" id="ARBA00022490"/>
    </source>
</evidence>
<evidence type="ECO:0000256" key="6">
    <source>
        <dbReference type="ARBA" id="ARBA00034687"/>
    </source>
</evidence>
<comment type="similarity">
    <text evidence="2">Belongs to the dynactin subunits 5/6 family. Dynactin subunit 6 subfamily.</text>
</comment>
<dbReference type="Gene3D" id="2.160.10.10">
    <property type="entry name" value="Hexapeptide repeat proteins"/>
    <property type="match status" value="1"/>
</dbReference>
<dbReference type="GO" id="GO:0005869">
    <property type="term" value="C:dynactin complex"/>
    <property type="evidence" value="ECO:0007669"/>
    <property type="project" value="InterPro"/>
</dbReference>
<evidence type="ECO:0000256" key="5">
    <source>
        <dbReference type="ARBA" id="ARBA00023212"/>
    </source>
</evidence>
<proteinExistence type="inferred from homology"/>
<evidence type="ECO:0000313" key="7">
    <source>
        <dbReference type="EMBL" id="ELU44463.1"/>
    </source>
</evidence>
<comment type="function">
    <text evidence="6">Part of the dynactin complex that activates the molecular motor dynein for ultra-processive transport along microtubules.</text>
</comment>
<dbReference type="OMA" id="RCQVGPN"/>
<dbReference type="PANTHER" id="PTHR13072">
    <property type="entry name" value="DYNACTIN 6"/>
    <property type="match status" value="1"/>
</dbReference>
<evidence type="ECO:0000313" key="8">
    <source>
        <dbReference type="Proteomes" id="UP000011668"/>
    </source>
</evidence>
<sequence>MSLLVQVRQGLPPLFLRPSYDTNIHIGTVVHPKATIFAMAGPIIIGAGCIIEEIDRAASSRRKETMRIGDSNLLEIGCRIECPSIGDMNTVGARSRLHHTVRLGNYCVIGAGCMVVPSEDDVLDDFTVVYGPTAERRTWSGRGKIQEADLRQKHVEYLREMLPKFNRLRRTDNA</sequence>
<dbReference type="InterPro" id="IPR001451">
    <property type="entry name" value="Hexapep"/>
</dbReference>
<evidence type="ECO:0000256" key="3">
    <source>
        <dbReference type="ARBA" id="ARBA00016573"/>
    </source>
</evidence>
<keyword evidence="5" id="KW-0206">Cytoskeleton</keyword>
<protein>
    <recommendedName>
        <fullName evidence="3">Dynactin subunit 6</fullName>
    </recommendedName>
</protein>
<accession>L8X606</accession>
<dbReference type="PANTHER" id="PTHR13072:SF0">
    <property type="entry name" value="DYNACTIN SUBUNIT 6"/>
    <property type="match status" value="1"/>
</dbReference>
<organism evidence="7 8">
    <name type="scientific">Thanatephorus cucumeris (strain AG1-IA)</name>
    <name type="common">Rice sheath blight fungus</name>
    <name type="synonym">Rhizoctonia solani</name>
    <dbReference type="NCBI Taxonomy" id="983506"/>
    <lineage>
        <taxon>Eukaryota</taxon>
        <taxon>Fungi</taxon>
        <taxon>Dikarya</taxon>
        <taxon>Basidiomycota</taxon>
        <taxon>Agaricomycotina</taxon>
        <taxon>Agaricomycetes</taxon>
        <taxon>Cantharellales</taxon>
        <taxon>Ceratobasidiaceae</taxon>
        <taxon>Rhizoctonia</taxon>
        <taxon>Rhizoctonia solani AG-1</taxon>
    </lineage>
</organism>
<comment type="subcellular location">
    <subcellularLocation>
        <location evidence="1">Cytoplasm</location>
        <location evidence="1">Cytoskeleton</location>
    </subcellularLocation>
</comment>
<dbReference type="HOGENOM" id="CLU_085418_0_0_1"/>
<keyword evidence="4" id="KW-0963">Cytoplasm</keyword>